<dbReference type="InterPro" id="IPR003439">
    <property type="entry name" value="ABC_transporter-like_ATP-bd"/>
</dbReference>
<dbReference type="PROSITE" id="PS50893">
    <property type="entry name" value="ABC_TRANSPORTER_2"/>
    <property type="match status" value="2"/>
</dbReference>
<dbReference type="InterPro" id="IPR003593">
    <property type="entry name" value="AAA+_ATPase"/>
</dbReference>
<dbReference type="Pfam" id="PF00005">
    <property type="entry name" value="ABC_tran"/>
    <property type="match status" value="2"/>
</dbReference>
<dbReference type="AlphaFoldDB" id="A0A0C2SFS9"/>
<gene>
    <name evidence="10" type="ORF">KR50_01130</name>
</gene>
<evidence type="ECO:0000313" key="10">
    <source>
        <dbReference type="EMBL" id="KIL52784.1"/>
    </source>
</evidence>
<dbReference type="GO" id="GO:0005524">
    <property type="term" value="F:ATP binding"/>
    <property type="evidence" value="ECO:0007669"/>
    <property type="project" value="UniProtKB-KW"/>
</dbReference>
<comment type="similarity">
    <text evidence="2">Belongs to the ABC transporter superfamily.</text>
</comment>
<dbReference type="PATRIC" id="fig|220754.4.peg.115"/>
<comment type="subcellular location">
    <subcellularLocation>
        <location evidence="1">Cell membrane</location>
        <topology evidence="1">Peripheral membrane protein</topology>
    </subcellularLocation>
</comment>
<evidence type="ECO:0000256" key="2">
    <source>
        <dbReference type="ARBA" id="ARBA00005417"/>
    </source>
</evidence>
<dbReference type="GO" id="GO:0042626">
    <property type="term" value="F:ATPase-coupled transmembrane transporter activity"/>
    <property type="evidence" value="ECO:0007669"/>
    <property type="project" value="TreeGrafter"/>
</dbReference>
<feature type="domain" description="ABC transporter" evidence="9">
    <location>
        <begin position="10"/>
        <end position="251"/>
    </location>
</feature>
<dbReference type="PROSITE" id="PS00211">
    <property type="entry name" value="ABC_TRANSPORTER_1"/>
    <property type="match status" value="2"/>
</dbReference>
<evidence type="ECO:0000313" key="11">
    <source>
        <dbReference type="Proteomes" id="UP000031972"/>
    </source>
</evidence>
<accession>A0A0C2SFS9</accession>
<dbReference type="CDD" id="cd03225">
    <property type="entry name" value="ABC_cobalt_CbiO_domain1"/>
    <property type="match status" value="2"/>
</dbReference>
<organism evidence="10 11">
    <name type="scientific">Jeotgalibacillus campisalis</name>
    <dbReference type="NCBI Taxonomy" id="220754"/>
    <lineage>
        <taxon>Bacteria</taxon>
        <taxon>Bacillati</taxon>
        <taxon>Bacillota</taxon>
        <taxon>Bacilli</taxon>
        <taxon>Bacillales</taxon>
        <taxon>Caryophanaceae</taxon>
        <taxon>Jeotgalibacillus</taxon>
    </lineage>
</organism>
<dbReference type="Gene3D" id="3.40.50.300">
    <property type="entry name" value="P-loop containing nucleotide triphosphate hydrolases"/>
    <property type="match status" value="2"/>
</dbReference>
<dbReference type="SMART" id="SM00382">
    <property type="entry name" value="AAA"/>
    <property type="match status" value="2"/>
</dbReference>
<dbReference type="PANTHER" id="PTHR43553:SF19">
    <property type="entry name" value="HMP_THIAMINE IMPORT ATP-BINDING PROTEIN YKOD-RELATED"/>
    <property type="match status" value="1"/>
</dbReference>
<keyword evidence="8" id="KW-0472">Membrane</keyword>
<sequence>MAEPRNAPVIQFKEVTYRHAEELAPVLSDLSFSIYDGDTVLLAGPSGAGKSTVTMLMNGILPSNGSGVLEGKIEWFGTSSAKWKDGEISKKIGVMFQDPESQFCMTTVEEEIAFGLENLHLPKKEMKERILLSLLQTGLEGFEKRTIQRLSGGQKQRVALACLLAMQTEILLLDEPFANIDPLSRIELITTLAHLKENLGLTLIIIDHDLNGWTDWINRVILLDSKGKITLDFPLEKALNHRLSQFEALTVSLPLHIELQKGNSRIYLQEDKWIKQLTDSERIRLVNMLNSGHRKNKITAALMELRNISFSTENQQILKKITFTLFKGETVAFCGHNGAGKSTLALLLAGLYSPSGGEILLKGSPIRTYTPKEIRRKIGYVFQNPEHQFVEHTVEDDLSFGLRIQKLPANQIQQRTLAMLKAIRLDGFQNRHPLSLSQGQKRRLSVASMTIDDLDILLLDEPTYGQDAGSMKNLTEMLLERKKQGKTTLLVTHDMELIHSICDRTLLLSNGTVQFEGAVEALWELGEDTLNRHGLTLPPSEKLRQSMGVNNHVASLN</sequence>
<evidence type="ECO:0000256" key="5">
    <source>
        <dbReference type="ARBA" id="ARBA00022741"/>
    </source>
</evidence>
<evidence type="ECO:0000256" key="7">
    <source>
        <dbReference type="ARBA" id="ARBA00022967"/>
    </source>
</evidence>
<dbReference type="Proteomes" id="UP000031972">
    <property type="component" value="Unassembled WGS sequence"/>
</dbReference>
<proteinExistence type="inferred from homology"/>
<reference evidence="10 11" key="1">
    <citation type="submission" date="2015-01" db="EMBL/GenBank/DDBJ databases">
        <title>Jeotgalibacillus campisalis genome sequencing.</title>
        <authorList>
            <person name="Goh K.M."/>
            <person name="Chan K.-G."/>
            <person name="Yaakop A.S."/>
            <person name="Ee R."/>
            <person name="Gan H.M."/>
            <person name="Chan C.S."/>
        </authorList>
    </citation>
    <scope>NUCLEOTIDE SEQUENCE [LARGE SCALE GENOMIC DNA]</scope>
    <source>
        <strain evidence="10 11">SF-57</strain>
    </source>
</reference>
<dbReference type="InterPro" id="IPR050095">
    <property type="entry name" value="ECF_ABC_transporter_ATP-bd"/>
</dbReference>
<evidence type="ECO:0000256" key="3">
    <source>
        <dbReference type="ARBA" id="ARBA00022448"/>
    </source>
</evidence>
<evidence type="ECO:0000256" key="4">
    <source>
        <dbReference type="ARBA" id="ARBA00022475"/>
    </source>
</evidence>
<keyword evidence="4" id="KW-1003">Cell membrane</keyword>
<feature type="domain" description="ABC transporter" evidence="9">
    <location>
        <begin position="303"/>
        <end position="535"/>
    </location>
</feature>
<comment type="caution">
    <text evidence="10">The sequence shown here is derived from an EMBL/GenBank/DDBJ whole genome shotgun (WGS) entry which is preliminary data.</text>
</comment>
<keyword evidence="11" id="KW-1185">Reference proteome</keyword>
<keyword evidence="7" id="KW-1278">Translocase</keyword>
<evidence type="ECO:0000256" key="6">
    <source>
        <dbReference type="ARBA" id="ARBA00022840"/>
    </source>
</evidence>
<dbReference type="GO" id="GO:0016887">
    <property type="term" value="F:ATP hydrolysis activity"/>
    <property type="evidence" value="ECO:0007669"/>
    <property type="project" value="InterPro"/>
</dbReference>
<dbReference type="EMBL" id="JXRR01000001">
    <property type="protein sequence ID" value="KIL52784.1"/>
    <property type="molecule type" value="Genomic_DNA"/>
</dbReference>
<evidence type="ECO:0000259" key="9">
    <source>
        <dbReference type="PROSITE" id="PS50893"/>
    </source>
</evidence>
<keyword evidence="6" id="KW-0067">ATP-binding</keyword>
<keyword evidence="3" id="KW-0813">Transport</keyword>
<dbReference type="InterPro" id="IPR027417">
    <property type="entry name" value="P-loop_NTPase"/>
</dbReference>
<dbReference type="SUPFAM" id="SSF52540">
    <property type="entry name" value="P-loop containing nucleoside triphosphate hydrolases"/>
    <property type="match status" value="2"/>
</dbReference>
<name>A0A0C2SFS9_9BACL</name>
<dbReference type="PANTHER" id="PTHR43553">
    <property type="entry name" value="HEAVY METAL TRANSPORTER"/>
    <property type="match status" value="1"/>
</dbReference>
<dbReference type="NCBIfam" id="NF010167">
    <property type="entry name" value="PRK13648.1"/>
    <property type="match status" value="2"/>
</dbReference>
<protein>
    <recommendedName>
        <fullName evidence="9">ABC transporter domain-containing protein</fullName>
    </recommendedName>
</protein>
<evidence type="ECO:0000256" key="1">
    <source>
        <dbReference type="ARBA" id="ARBA00004202"/>
    </source>
</evidence>
<dbReference type="InterPro" id="IPR017871">
    <property type="entry name" value="ABC_transporter-like_CS"/>
</dbReference>
<keyword evidence="5" id="KW-0547">Nucleotide-binding</keyword>
<dbReference type="InterPro" id="IPR015856">
    <property type="entry name" value="ABC_transpr_CbiO/EcfA_su"/>
</dbReference>
<evidence type="ECO:0000256" key="8">
    <source>
        <dbReference type="ARBA" id="ARBA00023136"/>
    </source>
</evidence>
<dbReference type="RefSeq" id="WP_041053536.1">
    <property type="nucleotide sequence ID" value="NZ_JXRR01000001.1"/>
</dbReference>
<dbReference type="GO" id="GO:0043190">
    <property type="term" value="C:ATP-binding cassette (ABC) transporter complex"/>
    <property type="evidence" value="ECO:0007669"/>
    <property type="project" value="TreeGrafter"/>
</dbReference>